<dbReference type="RefSeq" id="WP_163248718.1">
    <property type="nucleotide sequence ID" value="NZ_SXDP01000002.1"/>
</dbReference>
<reference evidence="1 2" key="1">
    <citation type="submission" date="2019-04" db="EMBL/GenBank/DDBJ databases">
        <title>Genome sequencing of Clostridium botulinum Groups I-IV and Clostridium butyricum.</title>
        <authorList>
            <person name="Brunt J."/>
            <person name="Van Vliet A.H.M."/>
            <person name="Stringer S.C."/>
            <person name="Carter A.T."/>
            <person name="Peck M.W."/>
        </authorList>
    </citation>
    <scope>NUCLEOTIDE SEQUENCE [LARGE SCALE GENOMIC DNA]</scope>
    <source>
        <strain evidence="1 2">IFR 18/094</strain>
    </source>
</reference>
<dbReference type="Proteomes" id="UP000473885">
    <property type="component" value="Unassembled WGS sequence"/>
</dbReference>
<comment type="caution">
    <text evidence="1">The sequence shown here is derived from an EMBL/GenBank/DDBJ whole genome shotgun (WGS) entry which is preliminary data.</text>
</comment>
<dbReference type="AlphaFoldDB" id="A0A6M0R8G4"/>
<proteinExistence type="predicted"/>
<dbReference type="EMBL" id="SXDP01000002">
    <property type="protein sequence ID" value="NEZ46506.1"/>
    <property type="molecule type" value="Genomic_DNA"/>
</dbReference>
<organism evidence="1 2">
    <name type="scientific">Clostridium niameyense</name>
    <dbReference type="NCBI Taxonomy" id="1622073"/>
    <lineage>
        <taxon>Bacteria</taxon>
        <taxon>Bacillati</taxon>
        <taxon>Bacillota</taxon>
        <taxon>Clostridia</taxon>
        <taxon>Eubacteriales</taxon>
        <taxon>Clostridiaceae</taxon>
        <taxon>Clostridium</taxon>
    </lineage>
</organism>
<evidence type="ECO:0000313" key="1">
    <source>
        <dbReference type="EMBL" id="NEZ46506.1"/>
    </source>
</evidence>
<keyword evidence="2" id="KW-1185">Reference proteome</keyword>
<sequence>MTVNQFKEDTITNDLSFFYRDKEYFIFLLNDGYHVGQYDDESNEKVFGKYKDIDKNFNDMIENWFIEDKLLKNIINEIKINY</sequence>
<evidence type="ECO:0000313" key="2">
    <source>
        <dbReference type="Proteomes" id="UP000473885"/>
    </source>
</evidence>
<gene>
    <name evidence="1" type="ORF">FDF74_04655</name>
</gene>
<name>A0A6M0R8G4_9CLOT</name>
<protein>
    <submittedName>
        <fullName evidence="1">Uncharacterized protein</fullName>
    </submittedName>
</protein>
<accession>A0A6M0R8G4</accession>